<dbReference type="NCBIfam" id="NF006134">
    <property type="entry name" value="PRK08279.1"/>
    <property type="match status" value="1"/>
</dbReference>
<evidence type="ECO:0000256" key="6">
    <source>
        <dbReference type="ARBA" id="ARBA00022692"/>
    </source>
</evidence>
<keyword evidence="5" id="KW-0436">Ligase</keyword>
<reference evidence="19 20" key="1">
    <citation type="submission" date="2020-08" db="EMBL/GenBank/DDBJ databases">
        <authorList>
            <person name="Hejnol A."/>
        </authorList>
    </citation>
    <scope>NUCLEOTIDE SEQUENCE [LARGE SCALE GENOMIC DNA]</scope>
</reference>
<keyword evidence="9" id="KW-0067">ATP-binding</keyword>
<keyword evidence="20" id="KW-1185">Reference proteome</keyword>
<evidence type="ECO:0000259" key="18">
    <source>
        <dbReference type="Pfam" id="PF00501"/>
    </source>
</evidence>
<dbReference type="Pfam" id="PF00501">
    <property type="entry name" value="AMP-binding"/>
    <property type="match status" value="1"/>
</dbReference>
<dbReference type="Proteomes" id="UP000549394">
    <property type="component" value="Unassembled WGS sequence"/>
</dbReference>
<comment type="catalytic activity">
    <reaction evidence="16">
        <text>tetracosanoate + ATP + CoA = tetracosanoyl-CoA + AMP + diphosphate</text>
        <dbReference type="Rhea" id="RHEA:33639"/>
        <dbReference type="ChEBI" id="CHEBI:30616"/>
        <dbReference type="ChEBI" id="CHEBI:31014"/>
        <dbReference type="ChEBI" id="CHEBI:33019"/>
        <dbReference type="ChEBI" id="CHEBI:57287"/>
        <dbReference type="ChEBI" id="CHEBI:65052"/>
        <dbReference type="ChEBI" id="CHEBI:456215"/>
    </reaction>
    <physiologicalReaction direction="left-to-right" evidence="16">
        <dbReference type="Rhea" id="RHEA:33640"/>
    </physiologicalReaction>
</comment>
<dbReference type="OrthoDB" id="288590at2759"/>
<evidence type="ECO:0000256" key="8">
    <source>
        <dbReference type="ARBA" id="ARBA00022832"/>
    </source>
</evidence>
<comment type="catalytic activity">
    <reaction evidence="14">
        <text>a very long-chain fatty acid + ATP + CoA = a very long-chain fatty acyl-CoA + AMP + diphosphate</text>
        <dbReference type="Rhea" id="RHEA:54536"/>
        <dbReference type="ChEBI" id="CHEBI:30616"/>
        <dbReference type="ChEBI" id="CHEBI:33019"/>
        <dbReference type="ChEBI" id="CHEBI:57287"/>
        <dbReference type="ChEBI" id="CHEBI:58950"/>
        <dbReference type="ChEBI" id="CHEBI:138261"/>
        <dbReference type="ChEBI" id="CHEBI:456215"/>
    </reaction>
    <physiologicalReaction direction="left-to-right" evidence="14">
        <dbReference type="Rhea" id="RHEA:54537"/>
    </physiologicalReaction>
</comment>
<keyword evidence="11 17" id="KW-0472">Membrane</keyword>
<keyword evidence="3" id="KW-0813">Transport</keyword>
<evidence type="ECO:0000313" key="20">
    <source>
        <dbReference type="Proteomes" id="UP000549394"/>
    </source>
</evidence>
<dbReference type="GO" id="GO:0005789">
    <property type="term" value="C:endoplasmic reticulum membrane"/>
    <property type="evidence" value="ECO:0007669"/>
    <property type="project" value="TreeGrafter"/>
</dbReference>
<dbReference type="EC" id="6.2.1.3" evidence="13"/>
<keyword evidence="4" id="KW-1003">Cell membrane</keyword>
<sequence length="642" mass="72716">MLKLAGFGALLGVLWVYFDFSLCWALALTFIVYLLSGGWKFVRIACLTLPRDLRALVVLIKAKRIMKRYTAERKGIPDIFRENVRKHPNKVAYIEVDGKEWTYQEVEDYSNQVANYLYKEGYRQGDTIALFMLNRPEYVCIWLGMAKIGVLPALINNNLRLKSLSHCINIVNSKGVIFDGEIGDAIRDIKPDLEKSVKLYGWGEKYDSSVVESVHLDKEISTVSKLPAPKEFVTDFNGKLIYIYTSGTTGLPKAAVVIHSRFFYMAFGLNRLLSMRKDAVTYDTLPLYHTAGGILGIGQVLVNGATTVIRKKFSASRFWDDCVKYNCTQAQYIGEICRYLLAQPFRSSEKRHRVSLAFGNGIRPQIWREFSERFNVERIGEFYGATEGNANIANTDNTVGAIGFMSVVAPFAYPVTLIKVDPYTGEPIRDRNGICIRCKPGERGEMVGKIIKSDPLRNFDGYANKSATEKKIARDVFTKGDLAFLTGDVLEMDELGYVFFKDRTGDTFRWKGENVSTAEVEATVSNIVKLNDAVAYGVELPGQEGRAGMVAIVDENNQLDLVKLYKDLQISLPAYARPLFIRILKNVDTTGTFKLKKTEYRKEGYDPNQTKDPLYYLDVKLGEYKPLDKQAYEDILNQKIRY</sequence>
<dbReference type="GO" id="GO:0044539">
    <property type="term" value="P:long-chain fatty acid import into cell"/>
    <property type="evidence" value="ECO:0007669"/>
    <property type="project" value="TreeGrafter"/>
</dbReference>
<dbReference type="SUPFAM" id="SSF56801">
    <property type="entry name" value="Acetyl-CoA synthetase-like"/>
    <property type="match status" value="1"/>
</dbReference>
<evidence type="ECO:0000256" key="17">
    <source>
        <dbReference type="SAM" id="Phobius"/>
    </source>
</evidence>
<dbReference type="GO" id="GO:0004467">
    <property type="term" value="F:long-chain fatty acid-CoA ligase activity"/>
    <property type="evidence" value="ECO:0007669"/>
    <property type="project" value="UniProtKB-EC"/>
</dbReference>
<dbReference type="InterPro" id="IPR045851">
    <property type="entry name" value="AMP-bd_C_sf"/>
</dbReference>
<name>A0A7I8VD68_9ANNE</name>
<dbReference type="InterPro" id="IPR000873">
    <property type="entry name" value="AMP-dep_synth/lig_dom"/>
</dbReference>
<dbReference type="PANTHER" id="PTHR43107:SF15">
    <property type="entry name" value="FATTY ACID TRANSPORT PROTEIN 3, ISOFORM A"/>
    <property type="match status" value="1"/>
</dbReference>
<accession>A0A7I8VD68</accession>
<feature type="transmembrane region" description="Helical" evidence="17">
    <location>
        <begin position="7"/>
        <end position="35"/>
    </location>
</feature>
<dbReference type="PANTHER" id="PTHR43107">
    <property type="entry name" value="LONG-CHAIN FATTY ACID TRANSPORT PROTEIN"/>
    <property type="match status" value="1"/>
</dbReference>
<dbReference type="EMBL" id="CAJFCJ010000004">
    <property type="protein sequence ID" value="CAD5113864.1"/>
    <property type="molecule type" value="Genomic_DNA"/>
</dbReference>
<dbReference type="InterPro" id="IPR042099">
    <property type="entry name" value="ANL_N_sf"/>
</dbReference>
<organism evidence="19 20">
    <name type="scientific">Dimorphilus gyrociliatus</name>
    <dbReference type="NCBI Taxonomy" id="2664684"/>
    <lineage>
        <taxon>Eukaryota</taxon>
        <taxon>Metazoa</taxon>
        <taxon>Spiralia</taxon>
        <taxon>Lophotrochozoa</taxon>
        <taxon>Annelida</taxon>
        <taxon>Polychaeta</taxon>
        <taxon>Polychaeta incertae sedis</taxon>
        <taxon>Dinophilidae</taxon>
        <taxon>Dimorphilus</taxon>
    </lineage>
</organism>
<evidence type="ECO:0000256" key="16">
    <source>
        <dbReference type="ARBA" id="ARBA00048666"/>
    </source>
</evidence>
<dbReference type="InterPro" id="IPR020845">
    <property type="entry name" value="AMP-binding_CS"/>
</dbReference>
<keyword evidence="6 17" id="KW-0812">Transmembrane</keyword>
<evidence type="ECO:0000256" key="13">
    <source>
        <dbReference type="ARBA" id="ARBA00026121"/>
    </source>
</evidence>
<evidence type="ECO:0000256" key="14">
    <source>
        <dbReference type="ARBA" id="ARBA00036527"/>
    </source>
</evidence>
<keyword evidence="8" id="KW-0443">Lipid metabolism</keyword>
<evidence type="ECO:0000256" key="2">
    <source>
        <dbReference type="ARBA" id="ARBA00006432"/>
    </source>
</evidence>
<evidence type="ECO:0000256" key="15">
    <source>
        <dbReference type="ARBA" id="ARBA00041297"/>
    </source>
</evidence>
<dbReference type="Gene3D" id="3.30.300.30">
    <property type="match status" value="1"/>
</dbReference>
<evidence type="ECO:0000313" key="19">
    <source>
        <dbReference type="EMBL" id="CAD5113864.1"/>
    </source>
</evidence>
<dbReference type="FunFam" id="3.30.300.30:FF:000002">
    <property type="entry name" value="Long-chain fatty acid transport protein 1"/>
    <property type="match status" value="1"/>
</dbReference>
<evidence type="ECO:0000256" key="3">
    <source>
        <dbReference type="ARBA" id="ARBA00022448"/>
    </source>
</evidence>
<dbReference type="GO" id="GO:0005524">
    <property type="term" value="F:ATP binding"/>
    <property type="evidence" value="ECO:0007669"/>
    <property type="project" value="UniProtKB-KW"/>
</dbReference>
<evidence type="ECO:0000256" key="12">
    <source>
        <dbReference type="ARBA" id="ARBA00024484"/>
    </source>
</evidence>
<keyword evidence="8" id="KW-0276">Fatty acid metabolism</keyword>
<evidence type="ECO:0000256" key="7">
    <source>
        <dbReference type="ARBA" id="ARBA00022741"/>
    </source>
</evidence>
<comment type="subcellular location">
    <subcellularLocation>
        <location evidence="1">Cell membrane</location>
        <topology evidence="1">Multi-pass membrane protein</topology>
    </subcellularLocation>
</comment>
<evidence type="ECO:0000256" key="9">
    <source>
        <dbReference type="ARBA" id="ARBA00022840"/>
    </source>
</evidence>
<dbReference type="FunFam" id="3.40.50.12780:FF:000005">
    <property type="entry name" value="Solute carrier family 27 member 6"/>
    <property type="match status" value="1"/>
</dbReference>
<dbReference type="GO" id="GO:0005324">
    <property type="term" value="F:long-chain fatty acid transmembrane transporter activity"/>
    <property type="evidence" value="ECO:0007669"/>
    <property type="project" value="TreeGrafter"/>
</dbReference>
<evidence type="ECO:0000256" key="1">
    <source>
        <dbReference type="ARBA" id="ARBA00004651"/>
    </source>
</evidence>
<comment type="similarity">
    <text evidence="2">Belongs to the ATP-dependent AMP-binding enzyme family.</text>
</comment>
<protein>
    <recommendedName>
        <fullName evidence="13">long-chain-fatty-acid--CoA ligase</fullName>
        <ecNumber evidence="13">6.2.1.3</ecNumber>
    </recommendedName>
    <alternativeName>
        <fullName evidence="15">Long-chain-fatty-acid--CoA ligase</fullName>
    </alternativeName>
</protein>
<keyword evidence="7" id="KW-0547">Nucleotide-binding</keyword>
<gene>
    <name evidence="19" type="ORF">DGYR_LOCUS2786</name>
</gene>
<evidence type="ECO:0000256" key="11">
    <source>
        <dbReference type="ARBA" id="ARBA00023136"/>
    </source>
</evidence>
<evidence type="ECO:0000256" key="5">
    <source>
        <dbReference type="ARBA" id="ARBA00022598"/>
    </source>
</evidence>
<dbReference type="PROSITE" id="PS00455">
    <property type="entry name" value="AMP_BINDING"/>
    <property type="match status" value="1"/>
</dbReference>
<keyword evidence="10 17" id="KW-1133">Transmembrane helix</keyword>
<evidence type="ECO:0000256" key="4">
    <source>
        <dbReference type="ARBA" id="ARBA00022475"/>
    </source>
</evidence>
<dbReference type="GO" id="GO:0005886">
    <property type="term" value="C:plasma membrane"/>
    <property type="evidence" value="ECO:0007669"/>
    <property type="project" value="UniProtKB-SubCell"/>
</dbReference>
<comment type="caution">
    <text evidence="19">The sequence shown here is derived from an EMBL/GenBank/DDBJ whole genome shotgun (WGS) entry which is preliminary data.</text>
</comment>
<dbReference type="Gene3D" id="3.40.50.12780">
    <property type="entry name" value="N-terminal domain of ligase-like"/>
    <property type="match status" value="1"/>
</dbReference>
<proteinExistence type="inferred from homology"/>
<evidence type="ECO:0000256" key="10">
    <source>
        <dbReference type="ARBA" id="ARBA00022989"/>
    </source>
</evidence>
<comment type="catalytic activity">
    <reaction evidence="12">
        <text>a long-chain fatty acid + ATP + CoA = a long-chain fatty acyl-CoA + AMP + diphosphate</text>
        <dbReference type="Rhea" id="RHEA:15421"/>
        <dbReference type="ChEBI" id="CHEBI:30616"/>
        <dbReference type="ChEBI" id="CHEBI:33019"/>
        <dbReference type="ChEBI" id="CHEBI:57287"/>
        <dbReference type="ChEBI" id="CHEBI:57560"/>
        <dbReference type="ChEBI" id="CHEBI:83139"/>
        <dbReference type="ChEBI" id="CHEBI:456215"/>
        <dbReference type="EC" id="6.2.1.3"/>
    </reaction>
    <physiologicalReaction direction="left-to-right" evidence="12">
        <dbReference type="Rhea" id="RHEA:15422"/>
    </physiologicalReaction>
</comment>
<feature type="domain" description="AMP-dependent synthetase/ligase" evidence="18">
    <location>
        <begin position="80"/>
        <end position="446"/>
    </location>
</feature>
<dbReference type="AlphaFoldDB" id="A0A7I8VD68"/>